<keyword evidence="2" id="KW-1133">Transmembrane helix</keyword>
<evidence type="ECO:0000256" key="2">
    <source>
        <dbReference type="SAM" id="Phobius"/>
    </source>
</evidence>
<feature type="transmembrane region" description="Helical" evidence="2">
    <location>
        <begin position="71"/>
        <end position="91"/>
    </location>
</feature>
<evidence type="ECO:0000313" key="4">
    <source>
        <dbReference type="Proteomes" id="UP000297245"/>
    </source>
</evidence>
<protein>
    <submittedName>
        <fullName evidence="3">Uncharacterized protein</fullName>
    </submittedName>
</protein>
<feature type="transmembrane region" description="Helical" evidence="2">
    <location>
        <begin position="231"/>
        <end position="250"/>
    </location>
</feature>
<proteinExistence type="predicted"/>
<feature type="transmembrane region" description="Helical" evidence="2">
    <location>
        <begin position="154"/>
        <end position="174"/>
    </location>
</feature>
<feature type="region of interest" description="Disordered" evidence="1">
    <location>
        <begin position="520"/>
        <end position="560"/>
    </location>
</feature>
<dbReference type="EMBL" id="ML179037">
    <property type="protein sequence ID" value="THV07489.1"/>
    <property type="molecule type" value="Genomic_DNA"/>
</dbReference>
<feature type="transmembrane region" description="Helical" evidence="2">
    <location>
        <begin position="20"/>
        <end position="37"/>
    </location>
</feature>
<dbReference type="Proteomes" id="UP000297245">
    <property type="component" value="Unassembled WGS sequence"/>
</dbReference>
<keyword evidence="4" id="KW-1185">Reference proteome</keyword>
<feature type="region of interest" description="Disordered" evidence="1">
    <location>
        <begin position="369"/>
        <end position="388"/>
    </location>
</feature>
<feature type="compositionally biased region" description="Basic and acidic residues" evidence="1">
    <location>
        <begin position="120"/>
        <end position="129"/>
    </location>
</feature>
<dbReference type="OrthoDB" id="10675956at2759"/>
<reference evidence="3 4" key="1">
    <citation type="journal article" date="2019" name="Nat. Ecol. Evol.">
        <title>Megaphylogeny resolves global patterns of mushroom evolution.</title>
        <authorList>
            <person name="Varga T."/>
            <person name="Krizsan K."/>
            <person name="Foldi C."/>
            <person name="Dima B."/>
            <person name="Sanchez-Garcia M."/>
            <person name="Sanchez-Ramirez S."/>
            <person name="Szollosi G.J."/>
            <person name="Szarkandi J.G."/>
            <person name="Papp V."/>
            <person name="Albert L."/>
            <person name="Andreopoulos W."/>
            <person name="Angelini C."/>
            <person name="Antonin V."/>
            <person name="Barry K.W."/>
            <person name="Bougher N.L."/>
            <person name="Buchanan P."/>
            <person name="Buyck B."/>
            <person name="Bense V."/>
            <person name="Catcheside P."/>
            <person name="Chovatia M."/>
            <person name="Cooper J."/>
            <person name="Damon W."/>
            <person name="Desjardin D."/>
            <person name="Finy P."/>
            <person name="Geml J."/>
            <person name="Haridas S."/>
            <person name="Hughes K."/>
            <person name="Justo A."/>
            <person name="Karasinski D."/>
            <person name="Kautmanova I."/>
            <person name="Kiss B."/>
            <person name="Kocsube S."/>
            <person name="Kotiranta H."/>
            <person name="LaButti K.M."/>
            <person name="Lechner B.E."/>
            <person name="Liimatainen K."/>
            <person name="Lipzen A."/>
            <person name="Lukacs Z."/>
            <person name="Mihaltcheva S."/>
            <person name="Morgado L.N."/>
            <person name="Niskanen T."/>
            <person name="Noordeloos M.E."/>
            <person name="Ohm R.A."/>
            <person name="Ortiz-Santana B."/>
            <person name="Ovrebo C."/>
            <person name="Racz N."/>
            <person name="Riley R."/>
            <person name="Savchenko A."/>
            <person name="Shiryaev A."/>
            <person name="Soop K."/>
            <person name="Spirin V."/>
            <person name="Szebenyi C."/>
            <person name="Tomsovsky M."/>
            <person name="Tulloss R.E."/>
            <person name="Uehling J."/>
            <person name="Grigoriev I.V."/>
            <person name="Vagvolgyi C."/>
            <person name="Papp T."/>
            <person name="Martin F.M."/>
            <person name="Miettinen O."/>
            <person name="Hibbett D.S."/>
            <person name="Nagy L.G."/>
        </authorList>
    </citation>
    <scope>NUCLEOTIDE SEQUENCE [LARGE SCALE GENOMIC DNA]</scope>
    <source>
        <strain evidence="3 4">CBS 962.96</strain>
    </source>
</reference>
<keyword evidence="2" id="KW-0812">Transmembrane</keyword>
<organism evidence="3 4">
    <name type="scientific">Dendrothele bispora (strain CBS 962.96)</name>
    <dbReference type="NCBI Taxonomy" id="1314807"/>
    <lineage>
        <taxon>Eukaryota</taxon>
        <taxon>Fungi</taxon>
        <taxon>Dikarya</taxon>
        <taxon>Basidiomycota</taxon>
        <taxon>Agaricomycotina</taxon>
        <taxon>Agaricomycetes</taxon>
        <taxon>Agaricomycetidae</taxon>
        <taxon>Agaricales</taxon>
        <taxon>Agaricales incertae sedis</taxon>
        <taxon>Dendrothele</taxon>
    </lineage>
</organism>
<name>A0A4S8MXN5_DENBC</name>
<evidence type="ECO:0000313" key="3">
    <source>
        <dbReference type="EMBL" id="THV07489.1"/>
    </source>
</evidence>
<keyword evidence="2" id="KW-0472">Membrane</keyword>
<sequence>MDIAISAIAPFLKNAPALDLIVPLVSSLSLPSSLWVVSAKSNSVSRSSDFRMEDAMSISSSIPPHYGFEKWGLLVSIIAVTFASAPILLAARTTSSQRDDPPNGSNDDCINNDAGNYRGPGEETEKDSEPFEGAPPPPPPDSNHGVVDDKKRPYWTWQFFLALLLVLIVIEATIEMFTRFLAKRKHTQQVLDRKSSVMSTHTHPTTDLIVSPGLDILLPFSAARLTGKNDWSNVTSALLSALFIYGIIGYTSKKEGERRETTWQMKFPILDVPVLETATNKDVMSTDIQTSISEEWEKNGQECVEEEIEVTCNSSASDGSVEDDEILSDELELLSSVELEETEEAFKDELDNITDIPCDNIAEEFDTLVDSESSNAREETPSEATEDWEYDIESCSASATGMETPATRSFVQEQTIHEIENDMGGDMNRTEMKYLIEHQEIDAKDEPLSNHIVFNEPSPDPQAVIGPTPSNPALVFASASFASRSRPRSALSPKKRRARELRAMAARELAVSIFGSINHSPEKLRRQKQKSILAPRNTPSSQNLDLDTPRRVLPVEKTPPKLSRRQLARLRALELERLHVETDSASSSHEPEPEAQACSLTLASPVEQTSRAPLQPLNPNHPLGILSRRIERANQRAKSPITRDAEILRDVADIYVPKASEGPETENLPDVPVTRAQAWGRVAGLLERKKQHD</sequence>
<evidence type="ECO:0000256" key="1">
    <source>
        <dbReference type="SAM" id="MobiDB-lite"/>
    </source>
</evidence>
<gene>
    <name evidence="3" type="ORF">K435DRAFT_833382</name>
</gene>
<accession>A0A4S8MXN5</accession>
<feature type="region of interest" description="Disordered" evidence="1">
    <location>
        <begin position="93"/>
        <end position="147"/>
    </location>
</feature>
<dbReference type="AlphaFoldDB" id="A0A4S8MXN5"/>